<dbReference type="Pfam" id="PF01957">
    <property type="entry name" value="NfeD"/>
    <property type="match status" value="1"/>
</dbReference>
<evidence type="ECO:0000313" key="7">
    <source>
        <dbReference type="EMBL" id="KOO39559.1"/>
    </source>
</evidence>
<protein>
    <recommendedName>
        <fullName evidence="6">NfeD-like C-terminal domain-containing protein</fullName>
    </recommendedName>
</protein>
<accession>A0A0M0KL69</accession>
<gene>
    <name evidence="7" type="ORF">AMD02_12420</name>
</gene>
<dbReference type="EMBL" id="LILD01000001">
    <property type="protein sequence ID" value="KOO39559.1"/>
    <property type="molecule type" value="Genomic_DNA"/>
</dbReference>
<comment type="caution">
    <text evidence="7">The sequence shown here is derived from an EMBL/GenBank/DDBJ whole genome shotgun (WGS) entry which is preliminary data.</text>
</comment>
<comment type="subcellular location">
    <subcellularLocation>
        <location evidence="1">Membrane</location>
        <topology evidence="1">Multi-pass membrane protein</topology>
    </subcellularLocation>
</comment>
<evidence type="ECO:0000256" key="5">
    <source>
        <dbReference type="SAM" id="Phobius"/>
    </source>
</evidence>
<dbReference type="PATRIC" id="fig|136160.3.peg.2905"/>
<dbReference type="PANTHER" id="PTHR33507:SF3">
    <property type="entry name" value="INNER MEMBRANE PROTEIN YBBJ"/>
    <property type="match status" value="1"/>
</dbReference>
<dbReference type="InterPro" id="IPR052165">
    <property type="entry name" value="Membrane_assoc_protease"/>
</dbReference>
<name>A0A0M0KL69_ALKHA</name>
<feature type="transmembrane region" description="Helical" evidence="5">
    <location>
        <begin position="6"/>
        <end position="22"/>
    </location>
</feature>
<feature type="domain" description="NfeD-like C-terminal" evidence="6">
    <location>
        <begin position="152"/>
        <end position="207"/>
    </location>
</feature>
<evidence type="ECO:0000256" key="3">
    <source>
        <dbReference type="ARBA" id="ARBA00022989"/>
    </source>
</evidence>
<feature type="transmembrane region" description="Helical" evidence="5">
    <location>
        <begin position="53"/>
        <end position="70"/>
    </location>
</feature>
<dbReference type="Gene3D" id="2.40.50.140">
    <property type="entry name" value="Nucleic acid-binding proteins"/>
    <property type="match status" value="1"/>
</dbReference>
<dbReference type="AlphaFoldDB" id="A0A0M0KL69"/>
<keyword evidence="4 5" id="KW-0472">Membrane</keyword>
<feature type="transmembrane region" description="Helical" evidence="5">
    <location>
        <begin position="29"/>
        <end position="47"/>
    </location>
</feature>
<dbReference type="RefSeq" id="WP_053431501.1">
    <property type="nucleotide sequence ID" value="NZ_CP040441.1"/>
</dbReference>
<evidence type="ECO:0000256" key="2">
    <source>
        <dbReference type="ARBA" id="ARBA00022692"/>
    </source>
</evidence>
<keyword evidence="2 5" id="KW-0812">Transmembrane</keyword>
<evidence type="ECO:0000256" key="1">
    <source>
        <dbReference type="ARBA" id="ARBA00004141"/>
    </source>
</evidence>
<dbReference type="GO" id="GO:0005886">
    <property type="term" value="C:plasma membrane"/>
    <property type="evidence" value="ECO:0007669"/>
    <property type="project" value="TreeGrafter"/>
</dbReference>
<organism evidence="7">
    <name type="scientific">Halalkalibacterium halodurans</name>
    <name type="common">Bacillus halodurans</name>
    <dbReference type="NCBI Taxonomy" id="86665"/>
    <lineage>
        <taxon>Bacteria</taxon>
        <taxon>Bacillati</taxon>
        <taxon>Bacillota</taxon>
        <taxon>Bacilli</taxon>
        <taxon>Bacillales</taxon>
        <taxon>Bacillaceae</taxon>
        <taxon>Halalkalibacterium (ex Joshi et al. 2022)</taxon>
    </lineage>
</organism>
<evidence type="ECO:0000256" key="4">
    <source>
        <dbReference type="ARBA" id="ARBA00023136"/>
    </source>
</evidence>
<reference evidence="7" key="1">
    <citation type="submission" date="2015-08" db="EMBL/GenBank/DDBJ databases">
        <title>Complete DNA Sequence of Pseudomonas syringae pv. actinidiae, the Causal Agent of Kiwifruit Canker Disease.</title>
        <authorList>
            <person name="Rikkerink E.H.A."/>
            <person name="Fineran P.C."/>
        </authorList>
    </citation>
    <scope>NUCLEOTIDE SEQUENCE</scope>
    <source>
        <strain evidence="7">DSM 13666</strain>
    </source>
</reference>
<proteinExistence type="predicted"/>
<feature type="transmembrane region" description="Helical" evidence="5">
    <location>
        <begin position="100"/>
        <end position="123"/>
    </location>
</feature>
<dbReference type="GeneID" id="87597029"/>
<dbReference type="InterPro" id="IPR012340">
    <property type="entry name" value="NA-bd_OB-fold"/>
</dbReference>
<keyword evidence="3 5" id="KW-1133">Transmembrane helix</keyword>
<dbReference type="InterPro" id="IPR002810">
    <property type="entry name" value="NfeD-like_C"/>
</dbReference>
<dbReference type="PANTHER" id="PTHR33507">
    <property type="entry name" value="INNER MEMBRANE PROTEIN YBBJ"/>
    <property type="match status" value="1"/>
</dbReference>
<dbReference type="SUPFAM" id="SSF141322">
    <property type="entry name" value="NfeD domain-like"/>
    <property type="match status" value="1"/>
</dbReference>
<evidence type="ECO:0000259" key="6">
    <source>
        <dbReference type="Pfam" id="PF01957"/>
    </source>
</evidence>
<feature type="transmembrane region" description="Helical" evidence="5">
    <location>
        <begin position="77"/>
        <end position="94"/>
    </location>
</feature>
<sequence length="216" mass="23519">MEWLDIASVGFVVVLLGTLFLFGELLVRAKGLFGLLGVAIMSFYFSHHLTGDAGFWVVILYLVGLALIMVDGKVISDGTIALLGIALMIVGLAIPSPSVIYGILVGMGFLVGGFSSALFLKVFPSRNMWSKMTLRDRLTGDQGYNSMNEEYKSLIGKQGKTITPFRPTGSVEIEGKPYSATSGSHWLQENEQVEVVSVSGTYILVKKIEEQDIEDK</sequence>